<feature type="transmembrane region" description="Helical" evidence="1">
    <location>
        <begin position="88"/>
        <end position="108"/>
    </location>
</feature>
<sequence length="173" mass="19018">MEEMTIERLKRLMIGLVVGLVIGGLILFADATRPQKPDDIRLNERGECVYPMSMSFALGLVEMGFIMSVVSHFTFALRDGVSGPNFRLGILLIFISWCLALRACQYLLMDMAAIRPGNRGKAPECYTYLEADHHHFMKKTCDLGILAIIFGGCSSKLLSPPPPPPPPPPPVAS</sequence>
<proteinExistence type="evidence at transcript level"/>
<keyword evidence="1" id="KW-0812">Transmembrane</keyword>
<name>F2EA49_HORVV</name>
<reference evidence="2" key="1">
    <citation type="journal article" date="2011" name="Plant Physiol.">
        <title>Comprehensive sequence analysis of 24,783 barley full-length cDNAs derived from 12 clone libraries.</title>
        <authorList>
            <person name="Matsumoto T."/>
            <person name="Tanaka T."/>
            <person name="Sakai H."/>
            <person name="Amano N."/>
            <person name="Kanamori H."/>
            <person name="Kurita K."/>
            <person name="Kikuta A."/>
            <person name="Kamiya K."/>
            <person name="Yamamoto M."/>
            <person name="Ikawa H."/>
            <person name="Fujii N."/>
            <person name="Hori K."/>
            <person name="Itoh T."/>
            <person name="Sato K."/>
        </authorList>
    </citation>
    <scope>NUCLEOTIDE SEQUENCE</scope>
    <source>
        <tissue evidence="2">Flower</tissue>
    </source>
</reference>
<organism evidence="2">
    <name type="scientific">Hordeum vulgare subsp. vulgare</name>
    <name type="common">Domesticated barley</name>
    <dbReference type="NCBI Taxonomy" id="112509"/>
    <lineage>
        <taxon>Eukaryota</taxon>
        <taxon>Viridiplantae</taxon>
        <taxon>Streptophyta</taxon>
        <taxon>Embryophyta</taxon>
        <taxon>Tracheophyta</taxon>
        <taxon>Spermatophyta</taxon>
        <taxon>Magnoliopsida</taxon>
        <taxon>Liliopsida</taxon>
        <taxon>Poales</taxon>
        <taxon>Poaceae</taxon>
        <taxon>BOP clade</taxon>
        <taxon>Pooideae</taxon>
        <taxon>Triticodae</taxon>
        <taxon>Triticeae</taxon>
        <taxon>Hordeinae</taxon>
        <taxon>Hordeum</taxon>
    </lineage>
</organism>
<keyword evidence="1" id="KW-1133">Transmembrane helix</keyword>
<accession>F2EA49</accession>
<dbReference type="EMBL" id="AK373024">
    <property type="protein sequence ID" value="BAK04221.1"/>
    <property type="molecule type" value="mRNA"/>
</dbReference>
<keyword evidence="1" id="KW-0472">Membrane</keyword>
<feature type="transmembrane region" description="Helical" evidence="1">
    <location>
        <begin position="12"/>
        <end position="29"/>
    </location>
</feature>
<protein>
    <submittedName>
        <fullName evidence="2">Predicted protein</fullName>
    </submittedName>
</protein>
<evidence type="ECO:0000313" key="2">
    <source>
        <dbReference type="EMBL" id="BAK04221.1"/>
    </source>
</evidence>
<dbReference type="AlphaFoldDB" id="F2EA49"/>
<evidence type="ECO:0000256" key="1">
    <source>
        <dbReference type="SAM" id="Phobius"/>
    </source>
</evidence>
<feature type="transmembrane region" description="Helical" evidence="1">
    <location>
        <begin position="49"/>
        <end position="76"/>
    </location>
</feature>